<feature type="compositionally biased region" description="Basic and acidic residues" evidence="1">
    <location>
        <begin position="121"/>
        <end position="130"/>
    </location>
</feature>
<reference evidence="3 4" key="1">
    <citation type="journal article" date="2016" name="Nat. Commun.">
        <title>Thousands of microbial genomes shed light on interconnected biogeochemical processes in an aquifer system.</title>
        <authorList>
            <person name="Anantharaman K."/>
            <person name="Brown C.T."/>
            <person name="Hug L.A."/>
            <person name="Sharon I."/>
            <person name="Castelle C.J."/>
            <person name="Probst A.J."/>
            <person name="Thomas B.C."/>
            <person name="Singh A."/>
            <person name="Wilkins M.J."/>
            <person name="Karaoz U."/>
            <person name="Brodie E.L."/>
            <person name="Williams K.H."/>
            <person name="Hubbard S.S."/>
            <person name="Banfield J.F."/>
        </authorList>
    </citation>
    <scope>NUCLEOTIDE SEQUENCE [LARGE SCALE GENOMIC DNA]</scope>
</reference>
<dbReference type="AlphaFoldDB" id="A0A1F4UZ56"/>
<dbReference type="Proteomes" id="UP000177371">
    <property type="component" value="Unassembled WGS sequence"/>
</dbReference>
<feature type="compositionally biased region" description="Polar residues" evidence="1">
    <location>
        <begin position="152"/>
        <end position="162"/>
    </location>
</feature>
<dbReference type="InterPro" id="IPR009061">
    <property type="entry name" value="DNA-bd_dom_put_sf"/>
</dbReference>
<sequence>MNLEEKLYTSTEVADILGVSLRSVYRYMEEYKLKADVKTATGRHRFTKQNILDFLYPDRTTDKSQQTQQTQQAQQDQQTPQQKPIAKVKVIPEEPVYPSEPIRKKAVEEPQEPVVENIPEPVKETPREDQESPVDWLAKFREAASKFKTTETSEAPDTSAPVSTPVEPAPQVRAEPVSTTSTISDLSGEKVKEERTELYYYRSMLGGLKEIAQNIDKNARRAYVDYAFTMNAGMSLHKPIKPFSVLHFYVRPQDKEFFERILNLMPADPREAQLCLITDKSGSALQTKKEMHGLFVVSEKQLKTDLLEYGETELASELDTMVSNY</sequence>
<dbReference type="EMBL" id="MEUT01000050">
    <property type="protein sequence ID" value="OGC49493.1"/>
    <property type="molecule type" value="Genomic_DNA"/>
</dbReference>
<name>A0A1F4UZ56_UNCKA</name>
<feature type="domain" description="Helix-turn-helix" evidence="2">
    <location>
        <begin position="7"/>
        <end position="55"/>
    </location>
</feature>
<dbReference type="STRING" id="1802610.A2W32_00650"/>
<evidence type="ECO:0000256" key="1">
    <source>
        <dbReference type="SAM" id="MobiDB-lite"/>
    </source>
</evidence>
<protein>
    <recommendedName>
        <fullName evidence="2">Helix-turn-helix domain-containing protein</fullName>
    </recommendedName>
</protein>
<proteinExistence type="predicted"/>
<evidence type="ECO:0000313" key="4">
    <source>
        <dbReference type="Proteomes" id="UP000177371"/>
    </source>
</evidence>
<evidence type="ECO:0000313" key="3">
    <source>
        <dbReference type="EMBL" id="OGC49493.1"/>
    </source>
</evidence>
<dbReference type="SUPFAM" id="SSF46955">
    <property type="entry name" value="Putative DNA-binding domain"/>
    <property type="match status" value="1"/>
</dbReference>
<gene>
    <name evidence="3" type="ORF">A2W32_00650</name>
</gene>
<organism evidence="3 4">
    <name type="scientific">candidate division WWE3 bacterium RBG_16_37_10</name>
    <dbReference type="NCBI Taxonomy" id="1802610"/>
    <lineage>
        <taxon>Bacteria</taxon>
        <taxon>Katanobacteria</taxon>
    </lineage>
</organism>
<dbReference type="Pfam" id="PF12728">
    <property type="entry name" value="HTH_17"/>
    <property type="match status" value="1"/>
</dbReference>
<accession>A0A1F4UZ56</accession>
<feature type="region of interest" description="Disordered" evidence="1">
    <location>
        <begin position="147"/>
        <end position="188"/>
    </location>
</feature>
<dbReference type="InterPro" id="IPR041657">
    <property type="entry name" value="HTH_17"/>
</dbReference>
<feature type="compositionally biased region" description="Low complexity" evidence="1">
    <location>
        <begin position="65"/>
        <end position="82"/>
    </location>
</feature>
<dbReference type="Gene3D" id="1.10.1660.10">
    <property type="match status" value="1"/>
</dbReference>
<evidence type="ECO:0000259" key="2">
    <source>
        <dbReference type="Pfam" id="PF12728"/>
    </source>
</evidence>
<feature type="region of interest" description="Disordered" evidence="1">
    <location>
        <begin position="61"/>
        <end position="133"/>
    </location>
</feature>
<comment type="caution">
    <text evidence="3">The sequence shown here is derived from an EMBL/GenBank/DDBJ whole genome shotgun (WGS) entry which is preliminary data.</text>
</comment>